<reference evidence="2" key="1">
    <citation type="submission" date="2020-04" db="EMBL/GenBank/DDBJ databases">
        <authorList>
            <person name="Chiriac C."/>
            <person name="Salcher M."/>
            <person name="Ghai R."/>
            <person name="Kavagutti S V."/>
        </authorList>
    </citation>
    <scope>NUCLEOTIDE SEQUENCE</scope>
</reference>
<keyword evidence="2" id="KW-0436">Ligase</keyword>
<organism evidence="2">
    <name type="scientific">uncultured Caudovirales phage</name>
    <dbReference type="NCBI Taxonomy" id="2100421"/>
    <lineage>
        <taxon>Viruses</taxon>
        <taxon>Duplodnaviria</taxon>
        <taxon>Heunggongvirae</taxon>
        <taxon>Uroviricota</taxon>
        <taxon>Caudoviricetes</taxon>
        <taxon>Peduoviridae</taxon>
        <taxon>Maltschvirus</taxon>
        <taxon>Maltschvirus maltsch</taxon>
    </lineage>
</organism>
<protein>
    <submittedName>
        <fullName evidence="2">RNA ligase A</fullName>
    </submittedName>
</protein>
<proteinExistence type="predicted"/>
<sequence>MFTLVEAIQAINGRKEFAVNQREYGTVVDYNIEMTDTFVGRTEAETTILLNLRGTIFDDTGKIIRLAYHKFKNLNQSPEYQESQFDLREPHQIQEKLDGSMIAPFKVGASWEFGTRAGITDVSRMASAYYIRMPVNQQTAYNQYIERCLSQETTPIFEYCSRENRVVIDYPVSRLVLTGLRCNRTGAYLPLVGVDSLIEVVKAVSFRSGDSLKYIAEQIALLQDSEGIVIKFDTGRMVKIKAELYCLQHRTLDQIRQEKDVLRLILTGKLDDVLPLLSPTVKVDIQKYSDAVLANVKHCEHQLRTLFLEYKRICENRKAFAALASNNRLSGVLFSWYSNKPLTLSEVLVNYCTTQTKVDEMRWVFNTQFINAGGQENA</sequence>
<evidence type="ECO:0000259" key="1">
    <source>
        <dbReference type="Pfam" id="PF09511"/>
    </source>
</evidence>
<dbReference type="GO" id="GO:0016874">
    <property type="term" value="F:ligase activity"/>
    <property type="evidence" value="ECO:0007669"/>
    <property type="project" value="UniProtKB-KW"/>
</dbReference>
<dbReference type="EMBL" id="LR796237">
    <property type="protein sequence ID" value="CAB4129945.1"/>
    <property type="molecule type" value="Genomic_DNA"/>
</dbReference>
<accession>A0A6J5L7A2</accession>
<name>A0A6J5L7A2_9CAUD</name>
<gene>
    <name evidence="2" type="ORF">UFOVP116_192</name>
</gene>
<dbReference type="InterPro" id="IPR019039">
    <property type="entry name" value="T4-Rnl1-like_N"/>
</dbReference>
<evidence type="ECO:0000313" key="2">
    <source>
        <dbReference type="EMBL" id="CAB4129945.1"/>
    </source>
</evidence>
<feature type="domain" description="T4 RNA ligase 1-like N-terminal" evidence="1">
    <location>
        <begin position="52"/>
        <end position="245"/>
    </location>
</feature>
<dbReference type="Gene3D" id="1.10.3550.20">
    <property type="match status" value="1"/>
</dbReference>
<dbReference type="Pfam" id="PF09511">
    <property type="entry name" value="RNA_lig_T4_1"/>
    <property type="match status" value="1"/>
</dbReference>